<dbReference type="PANTHER" id="PTHR47926">
    <property type="entry name" value="PENTATRICOPEPTIDE REPEAT-CONTAINING PROTEIN"/>
    <property type="match status" value="1"/>
</dbReference>
<reference evidence="3 4" key="1">
    <citation type="journal article" date="2021" name="Nat. Plants">
        <title>The Taxus genome provides insights into paclitaxel biosynthesis.</title>
        <authorList>
            <person name="Xiong X."/>
            <person name="Gou J."/>
            <person name="Liao Q."/>
            <person name="Li Y."/>
            <person name="Zhou Q."/>
            <person name="Bi G."/>
            <person name="Li C."/>
            <person name="Du R."/>
            <person name="Wang X."/>
            <person name="Sun T."/>
            <person name="Guo L."/>
            <person name="Liang H."/>
            <person name="Lu P."/>
            <person name="Wu Y."/>
            <person name="Zhang Z."/>
            <person name="Ro D.K."/>
            <person name="Shang Y."/>
            <person name="Huang S."/>
            <person name="Yan J."/>
        </authorList>
    </citation>
    <scope>NUCLEOTIDE SEQUENCE [LARGE SCALE GENOMIC DNA]</scope>
    <source>
        <strain evidence="3">Ta-2019</strain>
    </source>
</reference>
<dbReference type="Pfam" id="PF13041">
    <property type="entry name" value="PPR_2"/>
    <property type="match status" value="1"/>
</dbReference>
<dbReference type="InterPro" id="IPR046960">
    <property type="entry name" value="PPR_At4g14850-like_plant"/>
</dbReference>
<sequence length="97" mass="10966">DRLLGNMLINMYAKCGDLADAREVFDKMSEQDVCSWTIIIAAYARQGFAEEALVLFHQMQRTGFQPNHFTFSSVVSACAKLSSAQWGEEIHGHVIRR</sequence>
<evidence type="ECO:0000313" key="4">
    <source>
        <dbReference type="Proteomes" id="UP000824469"/>
    </source>
</evidence>
<feature type="non-terminal residue" evidence="3">
    <location>
        <position position="97"/>
    </location>
</feature>
<feature type="non-terminal residue" evidence="3">
    <location>
        <position position="1"/>
    </location>
</feature>
<gene>
    <name evidence="3" type="ORF">KI387_012672</name>
</gene>
<dbReference type="EMBL" id="JAHRHJ020000009">
    <property type="protein sequence ID" value="KAH9301089.1"/>
    <property type="molecule type" value="Genomic_DNA"/>
</dbReference>
<dbReference type="OMA" id="LIFRIEC"/>
<proteinExistence type="predicted"/>
<evidence type="ECO:0008006" key="5">
    <source>
        <dbReference type="Google" id="ProtNLM"/>
    </source>
</evidence>
<dbReference type="InterPro" id="IPR002885">
    <property type="entry name" value="PPR_rpt"/>
</dbReference>
<evidence type="ECO:0000256" key="2">
    <source>
        <dbReference type="PROSITE-ProRule" id="PRU00708"/>
    </source>
</evidence>
<dbReference type="AlphaFoldDB" id="A0AA38FCM3"/>
<comment type="caution">
    <text evidence="3">The sequence shown here is derived from an EMBL/GenBank/DDBJ whole genome shotgun (WGS) entry which is preliminary data.</text>
</comment>
<dbReference type="PANTHER" id="PTHR47926:SF347">
    <property type="entry name" value="PENTATRICOPEPTIDE REPEAT-CONTAINING PROTEIN"/>
    <property type="match status" value="1"/>
</dbReference>
<organism evidence="3 4">
    <name type="scientific">Taxus chinensis</name>
    <name type="common">Chinese yew</name>
    <name type="synonym">Taxus wallichiana var. chinensis</name>
    <dbReference type="NCBI Taxonomy" id="29808"/>
    <lineage>
        <taxon>Eukaryota</taxon>
        <taxon>Viridiplantae</taxon>
        <taxon>Streptophyta</taxon>
        <taxon>Embryophyta</taxon>
        <taxon>Tracheophyta</taxon>
        <taxon>Spermatophyta</taxon>
        <taxon>Pinopsida</taxon>
        <taxon>Pinidae</taxon>
        <taxon>Conifers II</taxon>
        <taxon>Cupressales</taxon>
        <taxon>Taxaceae</taxon>
        <taxon>Taxus</taxon>
    </lineage>
</organism>
<feature type="repeat" description="PPR" evidence="2">
    <location>
        <begin position="1"/>
        <end position="31"/>
    </location>
</feature>
<keyword evidence="4" id="KW-1185">Reference proteome</keyword>
<accession>A0AA38FCM3</accession>
<dbReference type="Proteomes" id="UP000824469">
    <property type="component" value="Unassembled WGS sequence"/>
</dbReference>
<evidence type="ECO:0000313" key="3">
    <source>
        <dbReference type="EMBL" id="KAH9301089.1"/>
    </source>
</evidence>
<keyword evidence="1" id="KW-0677">Repeat</keyword>
<dbReference type="PROSITE" id="PS51375">
    <property type="entry name" value="PPR"/>
    <property type="match status" value="2"/>
</dbReference>
<dbReference type="InterPro" id="IPR011990">
    <property type="entry name" value="TPR-like_helical_dom_sf"/>
</dbReference>
<protein>
    <recommendedName>
        <fullName evidence="5">Pentatricopeptide repeat-containing protein</fullName>
    </recommendedName>
</protein>
<evidence type="ECO:0000256" key="1">
    <source>
        <dbReference type="ARBA" id="ARBA00022737"/>
    </source>
</evidence>
<dbReference type="FunFam" id="1.25.40.10:FF:000436">
    <property type="entry name" value="Pentatricopeptide repeat-containing protein At5g39350 family"/>
    <property type="match status" value="1"/>
</dbReference>
<name>A0AA38FCM3_TAXCH</name>
<dbReference type="Pfam" id="PF01535">
    <property type="entry name" value="PPR"/>
    <property type="match status" value="1"/>
</dbReference>
<dbReference type="GO" id="GO:0003723">
    <property type="term" value="F:RNA binding"/>
    <property type="evidence" value="ECO:0007669"/>
    <property type="project" value="InterPro"/>
</dbReference>
<feature type="repeat" description="PPR" evidence="2">
    <location>
        <begin position="32"/>
        <end position="66"/>
    </location>
</feature>
<dbReference type="NCBIfam" id="TIGR00756">
    <property type="entry name" value="PPR"/>
    <property type="match status" value="2"/>
</dbReference>
<dbReference type="Gene3D" id="1.25.40.10">
    <property type="entry name" value="Tetratricopeptide repeat domain"/>
    <property type="match status" value="1"/>
</dbReference>
<dbReference type="GO" id="GO:0009451">
    <property type="term" value="P:RNA modification"/>
    <property type="evidence" value="ECO:0007669"/>
    <property type="project" value="InterPro"/>
</dbReference>